<dbReference type="SUPFAM" id="SSF46785">
    <property type="entry name" value="Winged helix' DNA-binding domain"/>
    <property type="match status" value="1"/>
</dbReference>
<accession>A0A645CZ35</accession>
<protein>
    <recommendedName>
        <fullName evidence="4">Cyclic nucleotide-binding domain-containing protein</fullName>
    </recommendedName>
</protein>
<dbReference type="SMART" id="SM00100">
    <property type="entry name" value="cNMP"/>
    <property type="match status" value="1"/>
</dbReference>
<dbReference type="PANTHER" id="PTHR24567">
    <property type="entry name" value="CRP FAMILY TRANSCRIPTIONAL REGULATORY PROTEIN"/>
    <property type="match status" value="1"/>
</dbReference>
<evidence type="ECO:0000256" key="1">
    <source>
        <dbReference type="ARBA" id="ARBA00023015"/>
    </source>
</evidence>
<evidence type="ECO:0000313" key="5">
    <source>
        <dbReference type="EMBL" id="MPM82118.1"/>
    </source>
</evidence>
<keyword evidence="2" id="KW-0238">DNA-binding</keyword>
<dbReference type="InterPro" id="IPR000595">
    <property type="entry name" value="cNMP-bd_dom"/>
</dbReference>
<proteinExistence type="predicted"/>
<dbReference type="SUPFAM" id="SSF51206">
    <property type="entry name" value="cAMP-binding domain-like"/>
    <property type="match status" value="1"/>
</dbReference>
<sequence length="230" mass="25710">MSAQGNPQVSYAFLKKTSLFRGTTEAELPTLVGCIAPSYRDFAKNEIILHQGEDITSVGMVLSGRVQIIEEDFWGNRNIIADIWPGEIFGESYAFLPGELLRVSAVAAEASAVMMIDARHMLEICSSACRFHTRLVQNMLAESAKKNLALTRKLSHMSKRSTREKLLSYLSGQSLAAGNDQFEIPFNRQQLADYLCVDRSAMSNELCKMRDEGMLSFDKSSFHLKSEIQI</sequence>
<dbReference type="InterPro" id="IPR014710">
    <property type="entry name" value="RmlC-like_jellyroll"/>
</dbReference>
<gene>
    <name evidence="5" type="ORF">SDC9_129176</name>
</gene>
<dbReference type="AlphaFoldDB" id="A0A645CZ35"/>
<dbReference type="Pfam" id="PF00027">
    <property type="entry name" value="cNMP_binding"/>
    <property type="match status" value="1"/>
</dbReference>
<evidence type="ECO:0000259" key="4">
    <source>
        <dbReference type="PROSITE" id="PS50042"/>
    </source>
</evidence>
<dbReference type="PROSITE" id="PS50042">
    <property type="entry name" value="CNMP_BINDING_3"/>
    <property type="match status" value="1"/>
</dbReference>
<keyword evidence="3" id="KW-0804">Transcription</keyword>
<comment type="caution">
    <text evidence="5">The sequence shown here is derived from an EMBL/GenBank/DDBJ whole genome shotgun (WGS) entry which is preliminary data.</text>
</comment>
<dbReference type="EMBL" id="VSSQ01031290">
    <property type="protein sequence ID" value="MPM82118.1"/>
    <property type="molecule type" value="Genomic_DNA"/>
</dbReference>
<dbReference type="GO" id="GO:0005829">
    <property type="term" value="C:cytosol"/>
    <property type="evidence" value="ECO:0007669"/>
    <property type="project" value="TreeGrafter"/>
</dbReference>
<dbReference type="InterPro" id="IPR036390">
    <property type="entry name" value="WH_DNA-bd_sf"/>
</dbReference>
<feature type="domain" description="Cyclic nucleotide-binding" evidence="4">
    <location>
        <begin position="19"/>
        <end position="142"/>
    </location>
</feature>
<dbReference type="Gene3D" id="2.60.120.10">
    <property type="entry name" value="Jelly Rolls"/>
    <property type="match status" value="1"/>
</dbReference>
<name>A0A645CZ35_9ZZZZ</name>
<reference evidence="5" key="1">
    <citation type="submission" date="2019-08" db="EMBL/GenBank/DDBJ databases">
        <authorList>
            <person name="Kucharzyk K."/>
            <person name="Murdoch R.W."/>
            <person name="Higgins S."/>
            <person name="Loffler F."/>
        </authorList>
    </citation>
    <scope>NUCLEOTIDE SEQUENCE</scope>
</reference>
<evidence type="ECO:0000256" key="3">
    <source>
        <dbReference type="ARBA" id="ARBA00023163"/>
    </source>
</evidence>
<dbReference type="GO" id="GO:0003700">
    <property type="term" value="F:DNA-binding transcription factor activity"/>
    <property type="evidence" value="ECO:0007669"/>
    <property type="project" value="TreeGrafter"/>
</dbReference>
<dbReference type="GO" id="GO:0003677">
    <property type="term" value="F:DNA binding"/>
    <property type="evidence" value="ECO:0007669"/>
    <property type="project" value="UniProtKB-KW"/>
</dbReference>
<dbReference type="Pfam" id="PF13545">
    <property type="entry name" value="HTH_Crp_2"/>
    <property type="match status" value="1"/>
</dbReference>
<evidence type="ECO:0000256" key="2">
    <source>
        <dbReference type="ARBA" id="ARBA00023125"/>
    </source>
</evidence>
<dbReference type="InterPro" id="IPR018490">
    <property type="entry name" value="cNMP-bd_dom_sf"/>
</dbReference>
<dbReference type="InterPro" id="IPR050397">
    <property type="entry name" value="Env_Response_Regulators"/>
</dbReference>
<keyword evidence="1" id="KW-0805">Transcription regulation</keyword>
<dbReference type="PANTHER" id="PTHR24567:SF58">
    <property type="entry name" value="CYCLIC AMP-BINDING REGULATORY PROTEIN"/>
    <property type="match status" value="1"/>
</dbReference>
<dbReference type="InterPro" id="IPR012318">
    <property type="entry name" value="HTH_CRP"/>
</dbReference>
<dbReference type="CDD" id="cd00038">
    <property type="entry name" value="CAP_ED"/>
    <property type="match status" value="1"/>
</dbReference>
<organism evidence="5">
    <name type="scientific">bioreactor metagenome</name>
    <dbReference type="NCBI Taxonomy" id="1076179"/>
    <lineage>
        <taxon>unclassified sequences</taxon>
        <taxon>metagenomes</taxon>
        <taxon>ecological metagenomes</taxon>
    </lineage>
</organism>